<dbReference type="STRING" id="1300222.I532_01950"/>
<feature type="transmembrane region" description="Helical" evidence="1">
    <location>
        <begin position="33"/>
        <end position="51"/>
    </location>
</feature>
<keyword evidence="1" id="KW-0472">Membrane</keyword>
<dbReference type="GeneID" id="89499310"/>
<keyword evidence="3" id="KW-1185">Reference proteome</keyword>
<protein>
    <submittedName>
        <fullName evidence="2">Uncharacterized protein</fullName>
    </submittedName>
</protein>
<dbReference type="RefSeq" id="WP_003386058.1">
    <property type="nucleotide sequence ID" value="NZ_APBN01000001.1"/>
</dbReference>
<keyword evidence="1" id="KW-0812">Transmembrane</keyword>
<evidence type="ECO:0000313" key="3">
    <source>
        <dbReference type="Proteomes" id="UP000012081"/>
    </source>
</evidence>
<evidence type="ECO:0000256" key="1">
    <source>
        <dbReference type="SAM" id="Phobius"/>
    </source>
</evidence>
<dbReference type="Proteomes" id="UP000012081">
    <property type="component" value="Unassembled WGS sequence"/>
</dbReference>
<gene>
    <name evidence="2" type="ORF">I532_01950</name>
</gene>
<reference evidence="2 3" key="1">
    <citation type="submission" date="2013-03" db="EMBL/GenBank/DDBJ databases">
        <title>Assembly of a new bacterial strain Brevibacillus borstelensis AK1.</title>
        <authorList>
            <person name="Rajan I."/>
            <person name="PoliReddy D."/>
            <person name="Sugumar T."/>
            <person name="Rathinam K."/>
            <person name="Alqarawi S."/>
            <person name="Khalil A.B."/>
            <person name="Sivakumar N."/>
        </authorList>
    </citation>
    <scope>NUCLEOTIDE SEQUENCE [LARGE SCALE GENOMIC DNA]</scope>
    <source>
        <strain evidence="2 3">AK1</strain>
    </source>
</reference>
<proteinExistence type="predicted"/>
<sequence length="78" mass="9176">MNLIFAGIFLLSFSLMAIRDIMLQHHRSSKMRVVIYLLYIATLCLFVAAFYQVDIFKPFQNTISAFESRVKAWMMSLY</sequence>
<organism evidence="2 3">
    <name type="scientific">Brevibacillus borstelensis AK1</name>
    <dbReference type="NCBI Taxonomy" id="1300222"/>
    <lineage>
        <taxon>Bacteria</taxon>
        <taxon>Bacillati</taxon>
        <taxon>Bacillota</taxon>
        <taxon>Bacilli</taxon>
        <taxon>Bacillales</taxon>
        <taxon>Paenibacillaceae</taxon>
        <taxon>Brevibacillus</taxon>
    </lineage>
</organism>
<evidence type="ECO:0000313" key="2">
    <source>
        <dbReference type="EMBL" id="EMT54330.1"/>
    </source>
</evidence>
<comment type="caution">
    <text evidence="2">The sequence shown here is derived from an EMBL/GenBank/DDBJ whole genome shotgun (WGS) entry which is preliminary data.</text>
</comment>
<keyword evidence="1" id="KW-1133">Transmembrane helix</keyword>
<accession>M8EFS4</accession>
<dbReference type="EMBL" id="APBN01000001">
    <property type="protein sequence ID" value="EMT54330.1"/>
    <property type="molecule type" value="Genomic_DNA"/>
</dbReference>
<name>M8EFS4_9BACL</name>
<dbReference type="PATRIC" id="fig|1300222.3.peg.399"/>
<dbReference type="AlphaFoldDB" id="M8EFS4"/>